<feature type="region of interest" description="Disordered" evidence="1">
    <location>
        <begin position="1"/>
        <end position="24"/>
    </location>
</feature>
<proteinExistence type="predicted"/>
<organism evidence="2 3">
    <name type="scientific">Streptomyces varsoviensis</name>
    <dbReference type="NCBI Taxonomy" id="67373"/>
    <lineage>
        <taxon>Bacteria</taxon>
        <taxon>Bacillati</taxon>
        <taxon>Actinomycetota</taxon>
        <taxon>Actinomycetes</taxon>
        <taxon>Kitasatosporales</taxon>
        <taxon>Streptomycetaceae</taxon>
        <taxon>Streptomyces</taxon>
    </lineage>
</organism>
<name>A0ABR5J816_9ACTN</name>
<gene>
    <name evidence="2" type="ORF">ADK38_13415</name>
</gene>
<sequence length="117" mass="12072">MPVARGLIHPVGRTPVTRRSTSVQRRMLSRSAAMSSSAGTTSWAQECAAISCPASCTAATVSGCRSATRPLTPTVAGRSPRRSRSRHMPVVTPYSAHEALWASSAPGGNGHAVAMGA</sequence>
<protein>
    <submittedName>
        <fullName evidence="2">Uncharacterized protein</fullName>
    </submittedName>
</protein>
<evidence type="ECO:0000313" key="2">
    <source>
        <dbReference type="EMBL" id="KOG89597.1"/>
    </source>
</evidence>
<dbReference type="EMBL" id="LGUT01001126">
    <property type="protein sequence ID" value="KOG89597.1"/>
    <property type="molecule type" value="Genomic_DNA"/>
</dbReference>
<accession>A0ABR5J816</accession>
<keyword evidence="3" id="KW-1185">Reference proteome</keyword>
<reference evidence="2 3" key="1">
    <citation type="submission" date="2015-07" db="EMBL/GenBank/DDBJ databases">
        <authorList>
            <person name="Ju K.-S."/>
            <person name="Doroghazi J.R."/>
            <person name="Metcalf W.W."/>
        </authorList>
    </citation>
    <scope>NUCLEOTIDE SEQUENCE [LARGE SCALE GENOMIC DNA]</scope>
    <source>
        <strain evidence="2 3">NRRL B-3589</strain>
    </source>
</reference>
<comment type="caution">
    <text evidence="2">The sequence shown here is derived from an EMBL/GenBank/DDBJ whole genome shotgun (WGS) entry which is preliminary data.</text>
</comment>
<evidence type="ECO:0000313" key="3">
    <source>
        <dbReference type="Proteomes" id="UP000037020"/>
    </source>
</evidence>
<feature type="region of interest" description="Disordered" evidence="1">
    <location>
        <begin position="67"/>
        <end position="89"/>
    </location>
</feature>
<dbReference type="Proteomes" id="UP000037020">
    <property type="component" value="Unassembled WGS sequence"/>
</dbReference>
<evidence type="ECO:0000256" key="1">
    <source>
        <dbReference type="SAM" id="MobiDB-lite"/>
    </source>
</evidence>